<dbReference type="Gene3D" id="2.70.50.30">
    <property type="entry name" value="Coagulation Factor XIII, subunit A, domain 1"/>
    <property type="match status" value="1"/>
</dbReference>
<sequence>MIGSRAPSTEIQSYVSDLEQAPTGLLSRGTFLVKSKLTDDDKHVYAEWEWNLVIAKDW</sequence>
<evidence type="ECO:0000256" key="3">
    <source>
        <dbReference type="ARBA" id="ARBA00022490"/>
    </source>
</evidence>
<name>A0A821JEC4_9BILA</name>
<protein>
    <recommendedName>
        <fullName evidence="6">Rho GDP-dissociation inhibitor 1</fullName>
    </recommendedName>
</protein>
<dbReference type="GO" id="GO:0005829">
    <property type="term" value="C:cytosol"/>
    <property type="evidence" value="ECO:0007669"/>
    <property type="project" value="TreeGrafter"/>
</dbReference>
<feature type="non-terminal residue" evidence="4">
    <location>
        <position position="58"/>
    </location>
</feature>
<evidence type="ECO:0000256" key="1">
    <source>
        <dbReference type="ARBA" id="ARBA00004496"/>
    </source>
</evidence>
<dbReference type="AlphaFoldDB" id="A0A821JEC4"/>
<dbReference type="InterPro" id="IPR024792">
    <property type="entry name" value="RhoGDI_dom_sf"/>
</dbReference>
<dbReference type="GO" id="GO:0005094">
    <property type="term" value="F:Rho GDP-dissociation inhibitor activity"/>
    <property type="evidence" value="ECO:0007669"/>
    <property type="project" value="InterPro"/>
</dbReference>
<dbReference type="PANTHER" id="PTHR10980">
    <property type="entry name" value="RHO GDP-DISSOCIATION INHIBITOR"/>
    <property type="match status" value="1"/>
</dbReference>
<comment type="similarity">
    <text evidence="2">Belongs to the Rho GDI family.</text>
</comment>
<evidence type="ECO:0000313" key="5">
    <source>
        <dbReference type="Proteomes" id="UP000663866"/>
    </source>
</evidence>
<dbReference type="SUPFAM" id="SSF81296">
    <property type="entry name" value="E set domains"/>
    <property type="match status" value="1"/>
</dbReference>
<proteinExistence type="inferred from homology"/>
<comment type="subcellular location">
    <subcellularLocation>
        <location evidence="1">Cytoplasm</location>
    </subcellularLocation>
</comment>
<keyword evidence="3" id="KW-0963">Cytoplasm</keyword>
<reference evidence="4" key="1">
    <citation type="submission" date="2021-02" db="EMBL/GenBank/DDBJ databases">
        <authorList>
            <person name="Nowell W R."/>
        </authorList>
    </citation>
    <scope>NUCLEOTIDE SEQUENCE</scope>
</reference>
<dbReference type="PANTHER" id="PTHR10980:SF3">
    <property type="entry name" value="LD16419P"/>
    <property type="match status" value="1"/>
</dbReference>
<accession>A0A821JEC4</accession>
<dbReference type="InterPro" id="IPR000406">
    <property type="entry name" value="Rho_GDI"/>
</dbReference>
<gene>
    <name evidence="4" type="ORF">OVN521_LOCUS49068</name>
</gene>
<dbReference type="Proteomes" id="UP000663866">
    <property type="component" value="Unassembled WGS sequence"/>
</dbReference>
<evidence type="ECO:0000256" key="2">
    <source>
        <dbReference type="ARBA" id="ARBA00009758"/>
    </source>
</evidence>
<dbReference type="EMBL" id="CAJOBG010105607">
    <property type="protein sequence ID" value="CAF4720647.1"/>
    <property type="molecule type" value="Genomic_DNA"/>
</dbReference>
<dbReference type="GO" id="GO:0007266">
    <property type="term" value="P:Rho protein signal transduction"/>
    <property type="evidence" value="ECO:0007669"/>
    <property type="project" value="InterPro"/>
</dbReference>
<evidence type="ECO:0008006" key="6">
    <source>
        <dbReference type="Google" id="ProtNLM"/>
    </source>
</evidence>
<dbReference type="Pfam" id="PF02115">
    <property type="entry name" value="Rho_GDI"/>
    <property type="match status" value="1"/>
</dbReference>
<dbReference type="InterPro" id="IPR014756">
    <property type="entry name" value="Ig_E-set"/>
</dbReference>
<dbReference type="GO" id="GO:0016020">
    <property type="term" value="C:membrane"/>
    <property type="evidence" value="ECO:0007669"/>
    <property type="project" value="TreeGrafter"/>
</dbReference>
<organism evidence="4 5">
    <name type="scientific">Rotaria magnacalcarata</name>
    <dbReference type="NCBI Taxonomy" id="392030"/>
    <lineage>
        <taxon>Eukaryota</taxon>
        <taxon>Metazoa</taxon>
        <taxon>Spiralia</taxon>
        <taxon>Gnathifera</taxon>
        <taxon>Rotifera</taxon>
        <taxon>Eurotatoria</taxon>
        <taxon>Bdelloidea</taxon>
        <taxon>Philodinida</taxon>
        <taxon>Philodinidae</taxon>
        <taxon>Rotaria</taxon>
    </lineage>
</organism>
<evidence type="ECO:0000313" key="4">
    <source>
        <dbReference type="EMBL" id="CAF4720647.1"/>
    </source>
</evidence>
<comment type="caution">
    <text evidence="4">The sequence shown here is derived from an EMBL/GenBank/DDBJ whole genome shotgun (WGS) entry which is preliminary data.</text>
</comment>
<keyword evidence="5" id="KW-1185">Reference proteome</keyword>